<proteinExistence type="predicted"/>
<dbReference type="AlphaFoldDB" id="A0A0C9ZRE6"/>
<dbReference type="Proteomes" id="UP000054485">
    <property type="component" value="Unassembled WGS sequence"/>
</dbReference>
<accession>A0A0C9ZRE6</accession>
<name>A0A0C9ZRE6_9AGAM</name>
<reference evidence="1 2" key="1">
    <citation type="submission" date="2014-04" db="EMBL/GenBank/DDBJ databases">
        <authorList>
            <consortium name="DOE Joint Genome Institute"/>
            <person name="Kuo A."/>
            <person name="Ruytinx J."/>
            <person name="Rineau F."/>
            <person name="Colpaert J."/>
            <person name="Kohler A."/>
            <person name="Nagy L.G."/>
            <person name="Floudas D."/>
            <person name="Copeland A."/>
            <person name="Barry K.W."/>
            <person name="Cichocki N."/>
            <person name="Veneault-Fourrey C."/>
            <person name="LaButti K."/>
            <person name="Lindquist E.A."/>
            <person name="Lipzen A."/>
            <person name="Lundell T."/>
            <person name="Morin E."/>
            <person name="Murat C."/>
            <person name="Sun H."/>
            <person name="Tunlid A."/>
            <person name="Henrissat B."/>
            <person name="Grigoriev I.V."/>
            <person name="Hibbett D.S."/>
            <person name="Martin F."/>
            <person name="Nordberg H.P."/>
            <person name="Cantor M.N."/>
            <person name="Hua S.X."/>
        </authorList>
    </citation>
    <scope>NUCLEOTIDE SEQUENCE [LARGE SCALE GENOMIC DNA]</scope>
    <source>
        <strain evidence="1 2">UH-Slu-Lm8-n1</strain>
    </source>
</reference>
<dbReference type="InParanoid" id="A0A0C9ZRE6"/>
<gene>
    <name evidence="1" type="ORF">CY34DRAFT_807324</name>
</gene>
<dbReference type="HOGENOM" id="CLU_2980634_0_0_1"/>
<evidence type="ECO:0000313" key="1">
    <source>
        <dbReference type="EMBL" id="KIK40320.1"/>
    </source>
</evidence>
<protein>
    <submittedName>
        <fullName evidence="1">Uncharacterized protein</fullName>
    </submittedName>
</protein>
<keyword evidence="2" id="KW-1185">Reference proteome</keyword>
<reference evidence="2" key="2">
    <citation type="submission" date="2015-01" db="EMBL/GenBank/DDBJ databases">
        <title>Evolutionary Origins and Diversification of the Mycorrhizal Mutualists.</title>
        <authorList>
            <consortium name="DOE Joint Genome Institute"/>
            <consortium name="Mycorrhizal Genomics Consortium"/>
            <person name="Kohler A."/>
            <person name="Kuo A."/>
            <person name="Nagy L.G."/>
            <person name="Floudas D."/>
            <person name="Copeland A."/>
            <person name="Barry K.W."/>
            <person name="Cichocki N."/>
            <person name="Veneault-Fourrey C."/>
            <person name="LaButti K."/>
            <person name="Lindquist E.A."/>
            <person name="Lipzen A."/>
            <person name="Lundell T."/>
            <person name="Morin E."/>
            <person name="Murat C."/>
            <person name="Riley R."/>
            <person name="Ohm R."/>
            <person name="Sun H."/>
            <person name="Tunlid A."/>
            <person name="Henrissat B."/>
            <person name="Grigoriev I.V."/>
            <person name="Hibbett D.S."/>
            <person name="Martin F."/>
        </authorList>
    </citation>
    <scope>NUCLEOTIDE SEQUENCE [LARGE SCALE GENOMIC DNA]</scope>
    <source>
        <strain evidence="2">UH-Slu-Lm8-n1</strain>
    </source>
</reference>
<organism evidence="1 2">
    <name type="scientific">Suillus luteus UH-Slu-Lm8-n1</name>
    <dbReference type="NCBI Taxonomy" id="930992"/>
    <lineage>
        <taxon>Eukaryota</taxon>
        <taxon>Fungi</taxon>
        <taxon>Dikarya</taxon>
        <taxon>Basidiomycota</taxon>
        <taxon>Agaricomycotina</taxon>
        <taxon>Agaricomycetes</taxon>
        <taxon>Agaricomycetidae</taxon>
        <taxon>Boletales</taxon>
        <taxon>Suillineae</taxon>
        <taxon>Suillaceae</taxon>
        <taxon>Suillus</taxon>
    </lineage>
</organism>
<dbReference type="EMBL" id="KN835306">
    <property type="protein sequence ID" value="KIK40320.1"/>
    <property type="molecule type" value="Genomic_DNA"/>
</dbReference>
<sequence>MGESDGERHSSKFQRIDWMIRDGNERNHRSRDSVAYSVRTENVLCFLFAALLDLTCGT</sequence>
<evidence type="ECO:0000313" key="2">
    <source>
        <dbReference type="Proteomes" id="UP000054485"/>
    </source>
</evidence>